<reference evidence="4" key="1">
    <citation type="submission" date="2015-12" db="EMBL/GenBank/DDBJ databases">
        <title>Complete genome sequences of two moderately thermophilic Paenibacillus species.</title>
        <authorList>
            <person name="Butler R.III."/>
            <person name="Wang J."/>
            <person name="Stark B.C."/>
            <person name="Pombert J.-F."/>
        </authorList>
    </citation>
    <scope>NUCLEOTIDE SEQUENCE [LARGE SCALE GENOMIC DNA]</scope>
    <source>
        <strain evidence="4">32O-Y</strain>
    </source>
</reference>
<feature type="transmembrane region" description="Helical" evidence="2">
    <location>
        <begin position="6"/>
        <end position="25"/>
    </location>
</feature>
<dbReference type="OrthoDB" id="1798639at2"/>
<keyword evidence="4" id="KW-1185">Reference proteome</keyword>
<dbReference type="RefSeq" id="WP_062407556.1">
    <property type="nucleotide sequence ID" value="NZ_BJCS01000006.1"/>
</dbReference>
<dbReference type="KEGG" id="pnp:IJ22_09260"/>
<feature type="compositionally biased region" description="Basic and acidic residues" evidence="1">
    <location>
        <begin position="29"/>
        <end position="38"/>
    </location>
</feature>
<evidence type="ECO:0000313" key="3">
    <source>
        <dbReference type="EMBL" id="ALS21308.1"/>
    </source>
</evidence>
<sequence length="151" mass="16349">MGLIEFILDNWFILVIIYIGLSTFMKTKRGGDEPKDQPGRPARPVPQGMPPFGGDGPGRAKHVQGRQEPKAVPAPEARAAAAPEPRQEPARAQAPRPRPAQRTPASGFPGSSVPVQSPVKASFRATSEDLARGVLWAEILGPSRAKRPYRR</sequence>
<name>A0A0U2UDN1_9BACL</name>
<evidence type="ECO:0000256" key="2">
    <source>
        <dbReference type="SAM" id="Phobius"/>
    </source>
</evidence>
<proteinExistence type="predicted"/>
<gene>
    <name evidence="3" type="ORF">IJ22_09260</name>
</gene>
<protein>
    <submittedName>
        <fullName evidence="3">Uncharacterized protein</fullName>
    </submittedName>
</protein>
<keyword evidence="2" id="KW-0472">Membrane</keyword>
<organism evidence="3 4">
    <name type="scientific">Paenibacillus naphthalenovorans</name>
    <dbReference type="NCBI Taxonomy" id="162209"/>
    <lineage>
        <taxon>Bacteria</taxon>
        <taxon>Bacillati</taxon>
        <taxon>Bacillota</taxon>
        <taxon>Bacilli</taxon>
        <taxon>Bacillales</taxon>
        <taxon>Paenibacillaceae</taxon>
        <taxon>Paenibacillus</taxon>
    </lineage>
</organism>
<evidence type="ECO:0000256" key="1">
    <source>
        <dbReference type="SAM" id="MobiDB-lite"/>
    </source>
</evidence>
<dbReference type="STRING" id="162209.IJ22_09260"/>
<dbReference type="Proteomes" id="UP000061660">
    <property type="component" value="Chromosome"/>
</dbReference>
<evidence type="ECO:0000313" key="4">
    <source>
        <dbReference type="Proteomes" id="UP000061660"/>
    </source>
</evidence>
<feature type="compositionally biased region" description="Low complexity" evidence="1">
    <location>
        <begin position="73"/>
        <end position="105"/>
    </location>
</feature>
<keyword evidence="2" id="KW-0812">Transmembrane</keyword>
<feature type="region of interest" description="Disordered" evidence="1">
    <location>
        <begin position="29"/>
        <end position="120"/>
    </location>
</feature>
<dbReference type="EMBL" id="CP013652">
    <property type="protein sequence ID" value="ALS21308.1"/>
    <property type="molecule type" value="Genomic_DNA"/>
</dbReference>
<keyword evidence="2" id="KW-1133">Transmembrane helix</keyword>
<reference evidence="3 4" key="2">
    <citation type="journal article" date="2016" name="Genome Announc.">
        <title>Complete Genome Sequences of Two Interactive Moderate Thermophiles, Paenibacillus napthalenovorans 32O-Y and Paenibacillus sp. 32O-W.</title>
        <authorList>
            <person name="Butler R.R.III."/>
            <person name="Wang J."/>
            <person name="Stark B.C."/>
            <person name="Pombert J.F."/>
        </authorList>
    </citation>
    <scope>NUCLEOTIDE SEQUENCE [LARGE SCALE GENOMIC DNA]</scope>
    <source>
        <strain evidence="3 4">32O-Y</strain>
    </source>
</reference>
<dbReference type="PATRIC" id="fig|162209.4.peg.987"/>
<dbReference type="AlphaFoldDB" id="A0A0U2UDN1"/>
<accession>A0A0U2UDN1</accession>